<evidence type="ECO:0000313" key="2">
    <source>
        <dbReference type="EMBL" id="MBY8888705.1"/>
    </source>
</evidence>
<keyword evidence="1" id="KW-0812">Transmembrane</keyword>
<gene>
    <name evidence="2" type="ORF">K7472_28240</name>
</gene>
<sequence>MSETPPQPDEAQPTGAPAPEPLRFFSTTWVDHDGGYAARRAGLGTGALVAAAVGAFLIRFAYQGFDDANVGGFVELLFVVAVAVCTALAFGHTWSGFQRRSQSSRADSRGLLFIGFIGTLIAYALRCLTEAPGEGLHRAEYEAARTAYERKAKARRASGKRKRK</sequence>
<keyword evidence="1" id="KW-1133">Transmembrane helix</keyword>
<feature type="transmembrane region" description="Helical" evidence="1">
    <location>
        <begin position="41"/>
        <end position="62"/>
    </location>
</feature>
<dbReference type="Proteomes" id="UP001198565">
    <property type="component" value="Unassembled WGS sequence"/>
</dbReference>
<comment type="caution">
    <text evidence="2">The sequence shown here is derived from an EMBL/GenBank/DDBJ whole genome shotgun (WGS) entry which is preliminary data.</text>
</comment>
<protein>
    <recommendedName>
        <fullName evidence="4">EamA/RhaT family transporter</fullName>
    </recommendedName>
</protein>
<evidence type="ECO:0000313" key="3">
    <source>
        <dbReference type="Proteomes" id="UP001198565"/>
    </source>
</evidence>
<organism evidence="2 3">
    <name type="scientific">Streptantibioticus parmotrematis</name>
    <dbReference type="NCBI Taxonomy" id="2873249"/>
    <lineage>
        <taxon>Bacteria</taxon>
        <taxon>Bacillati</taxon>
        <taxon>Actinomycetota</taxon>
        <taxon>Actinomycetes</taxon>
        <taxon>Kitasatosporales</taxon>
        <taxon>Streptomycetaceae</taxon>
        <taxon>Streptantibioticus</taxon>
    </lineage>
</organism>
<feature type="transmembrane region" description="Helical" evidence="1">
    <location>
        <begin position="68"/>
        <end position="90"/>
    </location>
</feature>
<evidence type="ECO:0008006" key="4">
    <source>
        <dbReference type="Google" id="ProtNLM"/>
    </source>
</evidence>
<reference evidence="2 3" key="1">
    <citation type="submission" date="2021-08" db="EMBL/GenBank/DDBJ databases">
        <title>Streptomyces sp. PTM05 isolated from lichen.</title>
        <authorList>
            <person name="Somphong A."/>
            <person name="Phongsopitanun W."/>
            <person name="Tanasupawat S."/>
        </authorList>
    </citation>
    <scope>NUCLEOTIDE SEQUENCE [LARGE SCALE GENOMIC DNA]</scope>
    <source>
        <strain evidence="2 3">Ptm05</strain>
    </source>
</reference>
<dbReference type="RefSeq" id="WP_222981420.1">
    <property type="nucleotide sequence ID" value="NZ_JAINVZ010000028.1"/>
</dbReference>
<keyword evidence="3" id="KW-1185">Reference proteome</keyword>
<dbReference type="EMBL" id="JAINVZ010000028">
    <property type="protein sequence ID" value="MBY8888705.1"/>
    <property type="molecule type" value="Genomic_DNA"/>
</dbReference>
<name>A0ABS7R2B7_9ACTN</name>
<keyword evidence="1" id="KW-0472">Membrane</keyword>
<evidence type="ECO:0000256" key="1">
    <source>
        <dbReference type="SAM" id="Phobius"/>
    </source>
</evidence>
<feature type="transmembrane region" description="Helical" evidence="1">
    <location>
        <begin position="110"/>
        <end position="126"/>
    </location>
</feature>
<proteinExistence type="predicted"/>
<accession>A0ABS7R2B7</accession>